<dbReference type="InterPro" id="IPR033138">
    <property type="entry name" value="Cu_oxidase_CS"/>
</dbReference>
<reference evidence="6 7" key="1">
    <citation type="journal article" date="2014" name="Genome Biol. Evol.">
        <title>The secreted proteins of Achlya hypogyna and Thraustotheca clavata identify the ancestral oomycete secretome and reveal gene acquisitions by horizontal gene transfer.</title>
        <authorList>
            <person name="Misner I."/>
            <person name="Blouin N."/>
            <person name="Leonard G."/>
            <person name="Richards T.A."/>
            <person name="Lane C.E."/>
        </authorList>
    </citation>
    <scope>NUCLEOTIDE SEQUENCE [LARGE SCALE GENOMIC DNA]</scope>
    <source>
        <strain evidence="6 7">ATCC 34112</strain>
    </source>
</reference>
<dbReference type="OrthoDB" id="2121828at2759"/>
<evidence type="ECO:0000256" key="3">
    <source>
        <dbReference type="ARBA" id="ARBA00023002"/>
    </source>
</evidence>
<dbReference type="Gene3D" id="2.60.40.420">
    <property type="entry name" value="Cupredoxins - blue copper proteins"/>
    <property type="match status" value="3"/>
</dbReference>
<dbReference type="Pfam" id="PF07731">
    <property type="entry name" value="Cu-oxidase_2"/>
    <property type="match status" value="1"/>
</dbReference>
<keyword evidence="4" id="KW-0732">Signal</keyword>
<keyword evidence="2" id="KW-0479">Metal-binding</keyword>
<dbReference type="PANTHER" id="PTHR11709:SF511">
    <property type="entry name" value="LACCASE"/>
    <property type="match status" value="1"/>
</dbReference>
<dbReference type="AlphaFoldDB" id="A0A1V9ZY09"/>
<evidence type="ECO:0000259" key="5">
    <source>
        <dbReference type="PROSITE" id="PS50882"/>
    </source>
</evidence>
<dbReference type="SUPFAM" id="SSF49503">
    <property type="entry name" value="Cupredoxins"/>
    <property type="match status" value="3"/>
</dbReference>
<dbReference type="Pfam" id="PF00394">
    <property type="entry name" value="Cu-oxidase"/>
    <property type="match status" value="1"/>
</dbReference>
<dbReference type="InterPro" id="IPR007275">
    <property type="entry name" value="YTH_domain"/>
</dbReference>
<feature type="chain" id="PRO_5012822616" description="YTH domain-containing protein" evidence="4">
    <location>
        <begin position="24"/>
        <end position="1133"/>
    </location>
</feature>
<evidence type="ECO:0000313" key="6">
    <source>
        <dbReference type="EMBL" id="OQS02894.1"/>
    </source>
</evidence>
<dbReference type="PROSITE" id="PS50882">
    <property type="entry name" value="YTH"/>
    <property type="match status" value="1"/>
</dbReference>
<dbReference type="InterPro" id="IPR008972">
    <property type="entry name" value="Cupredoxin"/>
</dbReference>
<dbReference type="InterPro" id="IPR001117">
    <property type="entry name" value="Cu-oxidase_2nd"/>
</dbReference>
<dbReference type="Proteomes" id="UP000243217">
    <property type="component" value="Unassembled WGS sequence"/>
</dbReference>
<comment type="caution">
    <text evidence="6">The sequence shown here is derived from an EMBL/GenBank/DDBJ whole genome shotgun (WGS) entry which is preliminary data.</text>
</comment>
<evidence type="ECO:0000313" key="7">
    <source>
        <dbReference type="Proteomes" id="UP000243217"/>
    </source>
</evidence>
<dbReference type="Pfam" id="PF04146">
    <property type="entry name" value="YTH"/>
    <property type="match status" value="1"/>
</dbReference>
<dbReference type="InterPro" id="IPR011707">
    <property type="entry name" value="Cu-oxidase-like_N"/>
</dbReference>
<gene>
    <name evidence="6" type="ORF">THRCLA_04773</name>
</gene>
<dbReference type="Gene3D" id="3.40.720.10">
    <property type="entry name" value="Alkaline Phosphatase, subunit A"/>
    <property type="match status" value="1"/>
</dbReference>
<feature type="domain" description="YTH" evidence="5">
    <location>
        <begin position="950"/>
        <end position="1083"/>
    </location>
</feature>
<comment type="similarity">
    <text evidence="1">Belongs to the multicopper oxidase family.</text>
</comment>
<dbReference type="InterPro" id="IPR011706">
    <property type="entry name" value="Cu-oxidase_C"/>
</dbReference>
<dbReference type="STRING" id="74557.A0A1V9ZY09"/>
<dbReference type="Pfam" id="PF01663">
    <property type="entry name" value="Phosphodiest"/>
    <property type="match status" value="1"/>
</dbReference>
<dbReference type="Pfam" id="PF07732">
    <property type="entry name" value="Cu-oxidase_3"/>
    <property type="match status" value="1"/>
</dbReference>
<protein>
    <recommendedName>
        <fullName evidence="5">YTH domain-containing protein</fullName>
    </recommendedName>
</protein>
<evidence type="ECO:0000256" key="4">
    <source>
        <dbReference type="SAM" id="SignalP"/>
    </source>
</evidence>
<feature type="signal peptide" evidence="4">
    <location>
        <begin position="1"/>
        <end position="23"/>
    </location>
</feature>
<accession>A0A1V9ZY09</accession>
<dbReference type="CDD" id="cd04205">
    <property type="entry name" value="CuRO_2_LCC_like"/>
    <property type="match status" value="1"/>
</dbReference>
<dbReference type="GO" id="GO:0005507">
    <property type="term" value="F:copper ion binding"/>
    <property type="evidence" value="ECO:0007669"/>
    <property type="project" value="InterPro"/>
</dbReference>
<dbReference type="FunFam" id="2.60.40.420:FF:000045">
    <property type="entry name" value="Laccase 2"/>
    <property type="match status" value="1"/>
</dbReference>
<dbReference type="InterPro" id="IPR017850">
    <property type="entry name" value="Alkaline_phosphatase_core_sf"/>
</dbReference>
<evidence type="ECO:0000256" key="2">
    <source>
        <dbReference type="ARBA" id="ARBA00022723"/>
    </source>
</evidence>
<dbReference type="InterPro" id="IPR045087">
    <property type="entry name" value="Cu-oxidase_fam"/>
</dbReference>
<keyword evidence="3" id="KW-0560">Oxidoreductase</keyword>
<dbReference type="GO" id="GO:0016491">
    <property type="term" value="F:oxidoreductase activity"/>
    <property type="evidence" value="ECO:0007669"/>
    <property type="project" value="UniProtKB-KW"/>
</dbReference>
<dbReference type="Gene3D" id="3.10.590.10">
    <property type="entry name" value="ph1033 like domains"/>
    <property type="match status" value="1"/>
</dbReference>
<dbReference type="CDD" id="cd21134">
    <property type="entry name" value="YTH"/>
    <property type="match status" value="1"/>
</dbReference>
<dbReference type="SUPFAM" id="SSF53649">
    <property type="entry name" value="Alkaline phosphatase-like"/>
    <property type="match status" value="1"/>
</dbReference>
<dbReference type="InterPro" id="IPR002591">
    <property type="entry name" value="Phosphodiest/P_Trfase"/>
</dbReference>
<dbReference type="GO" id="GO:0003723">
    <property type="term" value="F:RNA binding"/>
    <property type="evidence" value="ECO:0007669"/>
    <property type="project" value="InterPro"/>
</dbReference>
<name>A0A1V9ZY09_9STRA</name>
<evidence type="ECO:0000256" key="1">
    <source>
        <dbReference type="ARBA" id="ARBA00010609"/>
    </source>
</evidence>
<dbReference type="PROSITE" id="PS00079">
    <property type="entry name" value="MULTICOPPER_OXIDASE1"/>
    <property type="match status" value="1"/>
</dbReference>
<sequence length="1133" mass="125889">MIPSKQLALGLTLLLIIAAFVFSINILTSPSNTTSTNDNTVTYTMRLHTLDGAPDGINRTLIGVNGGYGWDFVIRARQGQKLIVHVINDLDEPTAIHWHGIYQNRSNVYDGTSHVTQCPIPAHSELTYTVNLEQAGTYWWHSHHGPQYIDGLRGPMIIDPIHEDHLKYDEEIIVQLSDWYHRQGSDVVQAINAPTLDINRPKDIIPDSAIVNGHGRFNCSFINSSCEPGVPRAQFNVLAGKTYRVRLINTAAFAGFNVSLDGHNMTVVSVDGIDVVPTTVNHLRINVAQRYDVLIYAPESSKGNFWFRATMNNIAPLFFLVGYAGQDIYGLGIWSYENSTADPTSTVSNDLFDLDDFALVPFIKSTPPKPDASFNFTINILKDNITNVTGPHVAIDNGPAFPYRYTEKPTLFSVVANEPLPKQIHPFVVNQSSTVDITVINYNQGEHPFHMHGHSFWVLAHGIGLTLPTTDALNLLENPLQRDTVAVTACESFRGECIQPDHLLIEKIATCMWFQSMLCLLLALVCVQAKELQGFGSAKHVVVLGLDGLDVRCLHQALDNGLAPHMHYIRTHGQFTDKARNNRPTVSLTNWATIFYGASVMFHGVTSNEWTYCAPSNESVNIQSILPTCVVYPDLFSVTKEQLLDANTAMFYTWTGFDAILPSEVVNIDTHKYFDNDESCNSTLDASKEATAAAVALLSNASTAPTLLFLYLGEADNCAHEAGCFSDEGQAAIASMDENIGAVMNAVKASGLLNFTVFFLVTDHGRNEDGQDHREPNENNEQVQWAIYGLGNANRELKSAISIEDTAPTIAHILGFTTPLEWHGHAVKEVFLKANESLYSAAKSPWNKCLMNSCELPDTPTDPYPPGLNPNEINWVLGLTSTGKALCVVYATSEKIEMQRRKTRKRKEPQVPPRFLVSPLEINEQERNNAHMMVDLDKSALGPYLSHGTCRYFVIKSFSEANVHKSIKYGVWSSTYISNNFLDTAFNSDLSCIRPILLFFSVCGSKHFCGVARMTSGLSSDHNFMLWEKTKYEGVFNVEWLVVKDVPNHVLKSIVLENNKNITSLRDCDEIPYNEASAFLCTFMSYDSKTSILDDMKYYDNMQLDLQTKRGLQDVPCNADVDAFLVSSSNALS</sequence>
<keyword evidence="7" id="KW-1185">Reference proteome</keyword>
<proteinExistence type="inferred from homology"/>
<dbReference type="PANTHER" id="PTHR11709">
    <property type="entry name" value="MULTI-COPPER OXIDASE"/>
    <property type="match status" value="1"/>
</dbReference>
<dbReference type="EMBL" id="JNBS01001059">
    <property type="protein sequence ID" value="OQS02894.1"/>
    <property type="molecule type" value="Genomic_DNA"/>
</dbReference>
<organism evidence="6 7">
    <name type="scientific">Thraustotheca clavata</name>
    <dbReference type="NCBI Taxonomy" id="74557"/>
    <lineage>
        <taxon>Eukaryota</taxon>
        <taxon>Sar</taxon>
        <taxon>Stramenopiles</taxon>
        <taxon>Oomycota</taxon>
        <taxon>Saprolegniomycetes</taxon>
        <taxon>Saprolegniales</taxon>
        <taxon>Achlyaceae</taxon>
        <taxon>Thraustotheca</taxon>
    </lineage>
</organism>